<sequence length="80" mass="8972">MSRKGDHIQCFMKRLSTGIIMHPAFLPYLGLWEALITVSSIGHHYCHARRLAAAFSSLHYTSLSVQRTIFKIRGGRTGNG</sequence>
<dbReference type="AlphaFoldDB" id="A0AAV4V5Y3"/>
<organism evidence="1 2">
    <name type="scientific">Caerostris extrusa</name>
    <name type="common">Bark spider</name>
    <name type="synonym">Caerostris bankana</name>
    <dbReference type="NCBI Taxonomy" id="172846"/>
    <lineage>
        <taxon>Eukaryota</taxon>
        <taxon>Metazoa</taxon>
        <taxon>Ecdysozoa</taxon>
        <taxon>Arthropoda</taxon>
        <taxon>Chelicerata</taxon>
        <taxon>Arachnida</taxon>
        <taxon>Araneae</taxon>
        <taxon>Araneomorphae</taxon>
        <taxon>Entelegynae</taxon>
        <taxon>Araneoidea</taxon>
        <taxon>Araneidae</taxon>
        <taxon>Caerostris</taxon>
    </lineage>
</organism>
<dbReference type="Proteomes" id="UP001054945">
    <property type="component" value="Unassembled WGS sequence"/>
</dbReference>
<evidence type="ECO:0000313" key="1">
    <source>
        <dbReference type="EMBL" id="GIY65547.1"/>
    </source>
</evidence>
<evidence type="ECO:0000313" key="2">
    <source>
        <dbReference type="Proteomes" id="UP001054945"/>
    </source>
</evidence>
<name>A0AAV4V5Y3_CAEEX</name>
<proteinExistence type="predicted"/>
<gene>
    <name evidence="1" type="ORF">CEXT_166481</name>
</gene>
<dbReference type="EMBL" id="BPLR01014003">
    <property type="protein sequence ID" value="GIY65547.1"/>
    <property type="molecule type" value="Genomic_DNA"/>
</dbReference>
<protein>
    <submittedName>
        <fullName evidence="1">Uncharacterized protein</fullName>
    </submittedName>
</protein>
<reference evidence="1 2" key="1">
    <citation type="submission" date="2021-06" db="EMBL/GenBank/DDBJ databases">
        <title>Caerostris extrusa draft genome.</title>
        <authorList>
            <person name="Kono N."/>
            <person name="Arakawa K."/>
        </authorList>
    </citation>
    <scope>NUCLEOTIDE SEQUENCE [LARGE SCALE GENOMIC DNA]</scope>
</reference>
<accession>A0AAV4V5Y3</accession>
<keyword evidence="2" id="KW-1185">Reference proteome</keyword>
<comment type="caution">
    <text evidence="1">The sequence shown here is derived from an EMBL/GenBank/DDBJ whole genome shotgun (WGS) entry which is preliminary data.</text>
</comment>